<dbReference type="PANTHER" id="PTHR16631">
    <property type="entry name" value="GLUCAN 1,3-BETA-GLUCOSIDASE"/>
    <property type="match status" value="1"/>
</dbReference>
<organism evidence="22 23">
    <name type="scientific">Cylindrobasidium torrendii FP15055 ss-10</name>
    <dbReference type="NCBI Taxonomy" id="1314674"/>
    <lineage>
        <taxon>Eukaryota</taxon>
        <taxon>Fungi</taxon>
        <taxon>Dikarya</taxon>
        <taxon>Basidiomycota</taxon>
        <taxon>Agaricomycotina</taxon>
        <taxon>Agaricomycetes</taxon>
        <taxon>Agaricomycetidae</taxon>
        <taxon>Agaricales</taxon>
        <taxon>Marasmiineae</taxon>
        <taxon>Physalacriaceae</taxon>
        <taxon>Cylindrobasidium</taxon>
    </lineage>
</organism>
<reference evidence="22 23" key="1">
    <citation type="journal article" date="2015" name="Fungal Genet. Biol.">
        <title>Evolution of novel wood decay mechanisms in Agaricales revealed by the genome sequences of Fistulina hepatica and Cylindrobasidium torrendii.</title>
        <authorList>
            <person name="Floudas D."/>
            <person name="Held B.W."/>
            <person name="Riley R."/>
            <person name="Nagy L.G."/>
            <person name="Koehler G."/>
            <person name="Ransdell A.S."/>
            <person name="Younus H."/>
            <person name="Chow J."/>
            <person name="Chiniquy J."/>
            <person name="Lipzen A."/>
            <person name="Tritt A."/>
            <person name="Sun H."/>
            <person name="Haridas S."/>
            <person name="LaButti K."/>
            <person name="Ohm R.A."/>
            <person name="Kues U."/>
            <person name="Blanchette R.A."/>
            <person name="Grigoriev I.V."/>
            <person name="Minto R.E."/>
            <person name="Hibbett D.S."/>
        </authorList>
    </citation>
    <scope>NUCLEOTIDE SEQUENCE [LARGE SCALE GENOMIC DNA]</scope>
    <source>
        <strain evidence="22 23">FP15055 ss-10</strain>
    </source>
</reference>
<evidence type="ECO:0000256" key="5">
    <source>
        <dbReference type="ARBA" id="ARBA00012780"/>
    </source>
</evidence>
<dbReference type="InterPro" id="IPR000490">
    <property type="entry name" value="Glyco_hydro_17"/>
</dbReference>
<evidence type="ECO:0000256" key="1">
    <source>
        <dbReference type="ARBA" id="ARBA00000382"/>
    </source>
</evidence>
<keyword evidence="9" id="KW-0732">Signal</keyword>
<dbReference type="GO" id="GO:0005576">
    <property type="term" value="C:extracellular region"/>
    <property type="evidence" value="ECO:0007669"/>
    <property type="project" value="TreeGrafter"/>
</dbReference>
<keyword evidence="13" id="KW-0119">Carbohydrate metabolism</keyword>
<keyword evidence="21" id="KW-1133">Transmembrane helix</keyword>
<keyword evidence="14" id="KW-0961">Cell wall biogenesis/degradation</keyword>
<keyword evidence="12" id="KW-0325">Glycoprotein</keyword>
<keyword evidence="15" id="KW-0624">Polysaccharide degradation</keyword>
<evidence type="ECO:0000256" key="17">
    <source>
        <dbReference type="ARBA" id="ARBA00042373"/>
    </source>
</evidence>
<keyword evidence="6" id="KW-1003">Cell membrane</keyword>
<dbReference type="STRING" id="1314674.A0A0D7BMB0"/>
<keyword evidence="11 21" id="KW-0472">Membrane</keyword>
<keyword evidence="23" id="KW-1185">Reference proteome</keyword>
<dbReference type="Pfam" id="PF00332">
    <property type="entry name" value="Glyco_hydro_17"/>
    <property type="match status" value="1"/>
</dbReference>
<accession>A0A0D7BMB0</accession>
<evidence type="ECO:0000256" key="4">
    <source>
        <dbReference type="ARBA" id="ARBA00008773"/>
    </source>
</evidence>
<comment type="subcellular location">
    <subcellularLocation>
        <location evidence="3">Cell membrane</location>
        <topology evidence="3">Single-pass type II membrane protein</topology>
    </subcellularLocation>
    <subcellularLocation>
        <location evidence="2">Secreted</location>
        <location evidence="2">Cell wall</location>
    </subcellularLocation>
</comment>
<feature type="region of interest" description="Disordered" evidence="20">
    <location>
        <begin position="55"/>
        <end position="93"/>
    </location>
</feature>
<evidence type="ECO:0000256" key="15">
    <source>
        <dbReference type="ARBA" id="ARBA00023326"/>
    </source>
</evidence>
<name>A0A0D7BMB0_9AGAR</name>
<evidence type="ECO:0000256" key="12">
    <source>
        <dbReference type="ARBA" id="ARBA00023180"/>
    </source>
</evidence>
<evidence type="ECO:0000256" key="3">
    <source>
        <dbReference type="ARBA" id="ARBA00004401"/>
    </source>
</evidence>
<dbReference type="PANTHER" id="PTHR16631:SF17">
    <property type="entry name" value="GLUCAN ENDO-1,3-BETA-GLUCOSIDASE BTGC"/>
    <property type="match status" value="1"/>
</dbReference>
<sequence>MSNENDALYQNTSMQQTLEKSAARSRRAKWIALGSVVGLVVIIGLAVGLGVGLTRNKSSSSSSSSSSSGSSSGGSSSGDPVQTDPNDPSSFEKDPNLHKAFYGLAYTPDGAIMPDCGAELSAVIKDIQIMSQLTNRVRLYGSDCNQSALVLEAIKQTKVDVKLFLGNYPDITDDSVYTRQRDAIKEAIQTYGTDHIEGITVGNEVILNAVTDANTEDPNGSAGNAAGEKLVAWIKDTKSMLSDLGVDIPVGNSDAAYYFNKLVMAEMDYGLANDHPWFAGVSIDEAAEWTFTSFDEENVQPAAALPNKPKMYIAETGWPTTSADKDSLTNSGGADASVANLQTFLDTFVCKANKDGVGYFFFEFKDEEWKRIKYGGVEGAWGLTNEDRTLKDIKIPTCTAP</sequence>
<dbReference type="GO" id="GO:0042973">
    <property type="term" value="F:glucan endo-1,3-beta-D-glucosidase activity"/>
    <property type="evidence" value="ECO:0007669"/>
    <property type="project" value="UniProtKB-EC"/>
</dbReference>
<evidence type="ECO:0000256" key="20">
    <source>
        <dbReference type="SAM" id="MobiDB-lite"/>
    </source>
</evidence>
<dbReference type="GO" id="GO:0009277">
    <property type="term" value="C:fungal-type cell wall"/>
    <property type="evidence" value="ECO:0007669"/>
    <property type="project" value="TreeGrafter"/>
</dbReference>
<evidence type="ECO:0000256" key="9">
    <source>
        <dbReference type="ARBA" id="ARBA00022729"/>
    </source>
</evidence>
<evidence type="ECO:0000256" key="2">
    <source>
        <dbReference type="ARBA" id="ARBA00004191"/>
    </source>
</evidence>
<comment type="similarity">
    <text evidence="4 19">Belongs to the glycosyl hydrolase 17 family.</text>
</comment>
<keyword evidence="8" id="KW-0964">Secreted</keyword>
<keyword evidence="7" id="KW-0134">Cell wall</keyword>
<evidence type="ECO:0000256" key="10">
    <source>
        <dbReference type="ARBA" id="ARBA00022801"/>
    </source>
</evidence>
<feature type="compositionally biased region" description="Low complexity" evidence="20">
    <location>
        <begin position="58"/>
        <end position="70"/>
    </location>
</feature>
<dbReference type="GO" id="GO:0005886">
    <property type="term" value="C:plasma membrane"/>
    <property type="evidence" value="ECO:0007669"/>
    <property type="project" value="UniProtKB-SubCell"/>
</dbReference>
<keyword evidence="10 22" id="KW-0378">Hydrolase</keyword>
<dbReference type="GO" id="GO:0071555">
    <property type="term" value="P:cell wall organization"/>
    <property type="evidence" value="ECO:0007669"/>
    <property type="project" value="UniProtKB-KW"/>
</dbReference>
<evidence type="ECO:0000256" key="19">
    <source>
        <dbReference type="RuleBase" id="RU004335"/>
    </source>
</evidence>
<evidence type="ECO:0000256" key="14">
    <source>
        <dbReference type="ARBA" id="ARBA00023316"/>
    </source>
</evidence>
<evidence type="ECO:0000313" key="22">
    <source>
        <dbReference type="EMBL" id="KIY70726.1"/>
    </source>
</evidence>
<comment type="catalytic activity">
    <reaction evidence="1">
        <text>Hydrolysis of (1-&gt;3)-beta-D-glucosidic linkages in (1-&gt;3)-beta-D-glucans.</text>
        <dbReference type="EC" id="3.2.1.39"/>
    </reaction>
</comment>
<dbReference type="AlphaFoldDB" id="A0A0D7BMB0"/>
<dbReference type="Proteomes" id="UP000054007">
    <property type="component" value="Unassembled WGS sequence"/>
</dbReference>
<evidence type="ECO:0000256" key="16">
    <source>
        <dbReference type="ARBA" id="ARBA00037649"/>
    </source>
</evidence>
<dbReference type="EMBL" id="KN880464">
    <property type="protein sequence ID" value="KIY70726.1"/>
    <property type="molecule type" value="Genomic_DNA"/>
</dbReference>
<dbReference type="GO" id="GO:0000272">
    <property type="term" value="P:polysaccharide catabolic process"/>
    <property type="evidence" value="ECO:0007669"/>
    <property type="project" value="UniProtKB-KW"/>
</dbReference>
<evidence type="ECO:0000256" key="6">
    <source>
        <dbReference type="ARBA" id="ARBA00022475"/>
    </source>
</evidence>
<protein>
    <recommendedName>
        <fullName evidence="5">glucan endo-1,3-beta-D-glucosidase</fullName>
        <ecNumber evidence="5">3.2.1.39</ecNumber>
    </recommendedName>
    <alternativeName>
        <fullName evidence="18">Endo-1,3-beta-glucanase btgC</fullName>
    </alternativeName>
    <alternativeName>
        <fullName evidence="17">Laminarinase btgC</fullName>
    </alternativeName>
</protein>
<dbReference type="EC" id="3.2.1.39" evidence="5"/>
<evidence type="ECO:0000313" key="23">
    <source>
        <dbReference type="Proteomes" id="UP000054007"/>
    </source>
</evidence>
<dbReference type="GO" id="GO:0009986">
    <property type="term" value="C:cell surface"/>
    <property type="evidence" value="ECO:0007669"/>
    <property type="project" value="TreeGrafter"/>
</dbReference>
<dbReference type="InterPro" id="IPR050732">
    <property type="entry name" value="Beta-glucan_modifiers"/>
</dbReference>
<dbReference type="Gene3D" id="3.20.20.80">
    <property type="entry name" value="Glycosidases"/>
    <property type="match status" value="2"/>
</dbReference>
<evidence type="ECO:0000256" key="8">
    <source>
        <dbReference type="ARBA" id="ARBA00022525"/>
    </source>
</evidence>
<gene>
    <name evidence="22" type="ORF">CYLTODRAFT_419544</name>
</gene>
<dbReference type="SUPFAM" id="SSF51445">
    <property type="entry name" value="(Trans)glycosidases"/>
    <property type="match status" value="1"/>
</dbReference>
<evidence type="ECO:0000256" key="13">
    <source>
        <dbReference type="ARBA" id="ARBA00023277"/>
    </source>
</evidence>
<feature type="compositionally biased region" description="Polar residues" evidence="20">
    <location>
        <begin position="79"/>
        <end position="89"/>
    </location>
</feature>
<evidence type="ECO:0000256" key="7">
    <source>
        <dbReference type="ARBA" id="ARBA00022512"/>
    </source>
</evidence>
<keyword evidence="21" id="KW-0812">Transmembrane</keyword>
<comment type="function">
    <text evidence="16">Glucanases play a role in cell expansion during growth, in cell-cell fusion during mating, and in spore release during sporulation. This enzyme may be involved in beta-glucan degradation. Active on laminarin and lichenan.</text>
</comment>
<proteinExistence type="inferred from homology"/>
<feature type="transmembrane region" description="Helical" evidence="21">
    <location>
        <begin position="30"/>
        <end position="53"/>
    </location>
</feature>
<dbReference type="InterPro" id="IPR017853">
    <property type="entry name" value="GH"/>
</dbReference>
<evidence type="ECO:0000256" key="21">
    <source>
        <dbReference type="SAM" id="Phobius"/>
    </source>
</evidence>
<dbReference type="OrthoDB" id="68336at2759"/>
<evidence type="ECO:0000256" key="11">
    <source>
        <dbReference type="ARBA" id="ARBA00023136"/>
    </source>
</evidence>
<evidence type="ECO:0000256" key="18">
    <source>
        <dbReference type="ARBA" id="ARBA00043078"/>
    </source>
</evidence>